<evidence type="ECO:0000313" key="1">
    <source>
        <dbReference type="EMBL" id="MBP2240862.1"/>
    </source>
</evidence>
<proteinExistence type="predicted"/>
<gene>
    <name evidence="1" type="ORF">J2Z40_001421</name>
</gene>
<name>A0ABS4RD98_9BACI</name>
<dbReference type="RefSeq" id="WP_066395903.1">
    <property type="nucleotide sequence ID" value="NZ_JAGIKZ010000005.1"/>
</dbReference>
<evidence type="ECO:0000313" key="2">
    <source>
        <dbReference type="Proteomes" id="UP001519293"/>
    </source>
</evidence>
<dbReference type="InterPro" id="IPR020372">
    <property type="entry name" value="Competence_ComGG"/>
</dbReference>
<sequence>MLRNEKGFTYPMTFCILLLAALFLSFQLDLYISEKRIISDTEAFLKQEYYFLSAIRLVEDLFAEESNNDHFSGDISYLDGEIQYETVKITDSLYRVMFILKMNQMNKVSANGYYDKELGKMIQWNE</sequence>
<protein>
    <submittedName>
        <fullName evidence="1">Competence protein ComGG</fullName>
    </submittedName>
</protein>
<dbReference type="Pfam" id="PF14173">
    <property type="entry name" value="ComGG"/>
    <property type="match status" value="1"/>
</dbReference>
<organism evidence="1 2">
    <name type="scientific">Cytobacillus eiseniae</name>
    <dbReference type="NCBI Taxonomy" id="762947"/>
    <lineage>
        <taxon>Bacteria</taxon>
        <taxon>Bacillati</taxon>
        <taxon>Bacillota</taxon>
        <taxon>Bacilli</taxon>
        <taxon>Bacillales</taxon>
        <taxon>Bacillaceae</taxon>
        <taxon>Cytobacillus</taxon>
    </lineage>
</organism>
<comment type="caution">
    <text evidence="1">The sequence shown here is derived from an EMBL/GenBank/DDBJ whole genome shotgun (WGS) entry which is preliminary data.</text>
</comment>
<keyword evidence="2" id="KW-1185">Reference proteome</keyword>
<reference evidence="1 2" key="1">
    <citation type="submission" date="2021-03" db="EMBL/GenBank/DDBJ databases">
        <title>Genomic Encyclopedia of Type Strains, Phase IV (KMG-IV): sequencing the most valuable type-strain genomes for metagenomic binning, comparative biology and taxonomic classification.</title>
        <authorList>
            <person name="Goeker M."/>
        </authorList>
    </citation>
    <scope>NUCLEOTIDE SEQUENCE [LARGE SCALE GENOMIC DNA]</scope>
    <source>
        <strain evidence="1 2">DSM 26675</strain>
    </source>
</reference>
<accession>A0ABS4RD98</accession>
<dbReference type="Proteomes" id="UP001519293">
    <property type="component" value="Unassembled WGS sequence"/>
</dbReference>
<dbReference type="EMBL" id="JAGIKZ010000005">
    <property type="protein sequence ID" value="MBP2240862.1"/>
    <property type="molecule type" value="Genomic_DNA"/>
</dbReference>